<organism evidence="8 9">
    <name type="scientific">Levilactobacillus tongjiangensis</name>
    <dbReference type="NCBI Taxonomy" id="2486023"/>
    <lineage>
        <taxon>Bacteria</taxon>
        <taxon>Bacillati</taxon>
        <taxon>Bacillota</taxon>
        <taxon>Bacilli</taxon>
        <taxon>Lactobacillales</taxon>
        <taxon>Lactobacillaceae</taxon>
        <taxon>Levilactobacillus</taxon>
    </lineage>
</organism>
<dbReference type="Pfam" id="PF00708">
    <property type="entry name" value="Acylphosphatase"/>
    <property type="match status" value="1"/>
</dbReference>
<evidence type="ECO:0000256" key="5">
    <source>
        <dbReference type="PROSITE-ProRule" id="PRU00520"/>
    </source>
</evidence>
<dbReference type="EC" id="3.6.1.7" evidence="2 5"/>
<evidence type="ECO:0000256" key="2">
    <source>
        <dbReference type="ARBA" id="ARBA00012150"/>
    </source>
</evidence>
<comment type="caution">
    <text evidence="8">The sequence shown here is derived from an EMBL/GenBank/DDBJ whole genome shotgun (WGS) entry which is preliminary data.</text>
</comment>
<feature type="active site" evidence="5">
    <location>
        <position position="18"/>
    </location>
</feature>
<evidence type="ECO:0000256" key="6">
    <source>
        <dbReference type="RuleBase" id="RU004168"/>
    </source>
</evidence>
<keyword evidence="9" id="KW-1185">Reference proteome</keyword>
<dbReference type="Proteomes" id="UP001596254">
    <property type="component" value="Unassembled WGS sequence"/>
</dbReference>
<dbReference type="PROSITE" id="PS00150">
    <property type="entry name" value="ACYLPHOSPHATASE_1"/>
    <property type="match status" value="1"/>
</dbReference>
<dbReference type="RefSeq" id="WP_125692464.1">
    <property type="nucleotide sequence ID" value="NZ_JBHSSK010000029.1"/>
</dbReference>
<evidence type="ECO:0000256" key="4">
    <source>
        <dbReference type="ARBA" id="ARBA00047645"/>
    </source>
</evidence>
<accession>A0ABW1STX2</accession>
<evidence type="ECO:0000256" key="3">
    <source>
        <dbReference type="ARBA" id="ARBA00015991"/>
    </source>
</evidence>
<feature type="active site" evidence="5">
    <location>
        <position position="36"/>
    </location>
</feature>
<feature type="domain" description="Acylphosphatase-like" evidence="7">
    <location>
        <begin position="3"/>
        <end position="90"/>
    </location>
</feature>
<dbReference type="EMBL" id="JBHSSK010000029">
    <property type="protein sequence ID" value="MFC6207966.1"/>
    <property type="molecule type" value="Genomic_DNA"/>
</dbReference>
<dbReference type="PROSITE" id="PS51160">
    <property type="entry name" value="ACYLPHOSPHATASE_3"/>
    <property type="match status" value="1"/>
</dbReference>
<dbReference type="InterPro" id="IPR020456">
    <property type="entry name" value="Acylphosphatase"/>
</dbReference>
<dbReference type="Gene3D" id="3.30.70.100">
    <property type="match status" value="1"/>
</dbReference>
<evidence type="ECO:0000259" key="7">
    <source>
        <dbReference type="PROSITE" id="PS51160"/>
    </source>
</evidence>
<keyword evidence="5" id="KW-0378">Hydrolase</keyword>
<dbReference type="PANTHER" id="PTHR47268">
    <property type="entry name" value="ACYLPHOSPHATASE"/>
    <property type="match status" value="1"/>
</dbReference>
<dbReference type="SUPFAM" id="SSF54975">
    <property type="entry name" value="Acylphosphatase/BLUF domain-like"/>
    <property type="match status" value="1"/>
</dbReference>
<reference evidence="9" key="1">
    <citation type="journal article" date="2019" name="Int. J. Syst. Evol. Microbiol.">
        <title>The Global Catalogue of Microorganisms (GCM) 10K type strain sequencing project: providing services to taxonomists for standard genome sequencing and annotation.</title>
        <authorList>
            <consortium name="The Broad Institute Genomics Platform"/>
            <consortium name="The Broad Institute Genome Sequencing Center for Infectious Disease"/>
            <person name="Wu L."/>
            <person name="Ma J."/>
        </authorList>
    </citation>
    <scope>NUCLEOTIDE SEQUENCE [LARGE SCALE GENOMIC DNA]</scope>
    <source>
        <strain evidence="9">CCM 8905</strain>
    </source>
</reference>
<evidence type="ECO:0000256" key="1">
    <source>
        <dbReference type="ARBA" id="ARBA00005614"/>
    </source>
</evidence>
<comment type="similarity">
    <text evidence="1 6">Belongs to the acylphosphatase family.</text>
</comment>
<gene>
    <name evidence="8" type="ORF">ACFP1G_10890</name>
</gene>
<proteinExistence type="inferred from homology"/>
<dbReference type="PANTHER" id="PTHR47268:SF4">
    <property type="entry name" value="ACYLPHOSPHATASE"/>
    <property type="match status" value="1"/>
</dbReference>
<protein>
    <recommendedName>
        <fullName evidence="3 5">acylphosphatase</fullName>
        <ecNumber evidence="2 5">3.6.1.7</ecNumber>
    </recommendedName>
</protein>
<dbReference type="InterPro" id="IPR001792">
    <property type="entry name" value="Acylphosphatase-like_dom"/>
</dbReference>
<name>A0ABW1STX2_9LACO</name>
<dbReference type="InterPro" id="IPR017968">
    <property type="entry name" value="Acylphosphatase_CS"/>
</dbReference>
<dbReference type="InterPro" id="IPR036046">
    <property type="entry name" value="Acylphosphatase-like_dom_sf"/>
</dbReference>
<comment type="catalytic activity">
    <reaction evidence="4 5">
        <text>an acyl phosphate + H2O = a carboxylate + phosphate + H(+)</text>
        <dbReference type="Rhea" id="RHEA:14965"/>
        <dbReference type="ChEBI" id="CHEBI:15377"/>
        <dbReference type="ChEBI" id="CHEBI:15378"/>
        <dbReference type="ChEBI" id="CHEBI:29067"/>
        <dbReference type="ChEBI" id="CHEBI:43474"/>
        <dbReference type="ChEBI" id="CHEBI:59918"/>
        <dbReference type="EC" id="3.6.1.7"/>
    </reaction>
</comment>
<evidence type="ECO:0000313" key="8">
    <source>
        <dbReference type="EMBL" id="MFC6207966.1"/>
    </source>
</evidence>
<evidence type="ECO:0000313" key="9">
    <source>
        <dbReference type="Proteomes" id="UP001596254"/>
    </source>
</evidence>
<sequence length="90" mass="9827">MQTQKLMVSGQVQGVGFRWSAAKAAQQLGITGTVRNCRNGQVEIFATGTSHQLIDFQSQLKRGLSPWIAVQAIDATDLPLRHFDGFQIVG</sequence>